<reference evidence="7" key="1">
    <citation type="journal article" date="2018" name="Nat. Microbiol.">
        <title>Leveraging single-cell genomics to expand the fungal tree of life.</title>
        <authorList>
            <person name="Ahrendt S.R."/>
            <person name="Quandt C.A."/>
            <person name="Ciobanu D."/>
            <person name="Clum A."/>
            <person name="Salamov A."/>
            <person name="Andreopoulos B."/>
            <person name="Cheng J.F."/>
            <person name="Woyke T."/>
            <person name="Pelin A."/>
            <person name="Henrissat B."/>
            <person name="Reynolds N.K."/>
            <person name="Benny G.L."/>
            <person name="Smith M.E."/>
            <person name="James T.Y."/>
            <person name="Grigoriev I.V."/>
        </authorList>
    </citation>
    <scope>NUCLEOTIDE SEQUENCE [LARGE SCALE GENOMIC DNA]</scope>
    <source>
        <strain evidence="7">Benny S71-1</strain>
    </source>
</reference>
<dbReference type="Proteomes" id="UP000278143">
    <property type="component" value="Unassembled WGS sequence"/>
</dbReference>
<proteinExistence type="inferred from homology"/>
<dbReference type="AlphaFoldDB" id="A0A4P9YSU7"/>
<keyword evidence="4" id="KW-0804">Transcription</keyword>
<keyword evidence="5" id="KW-0539">Nucleus</keyword>
<gene>
    <name evidence="6" type="ORF">SYNPS1DRAFT_31491</name>
</gene>
<dbReference type="InterPro" id="IPR009668">
    <property type="entry name" value="RNA_pol-assoc_fac_A49-like"/>
</dbReference>
<evidence type="ECO:0000256" key="1">
    <source>
        <dbReference type="ARBA" id="ARBA00004604"/>
    </source>
</evidence>
<dbReference type="OrthoDB" id="532500at2759"/>
<sequence length="163" mass="17828">MGKRKHSEANSVTCRVIEEKNGPALGEDAYCSMLACQPHSADALLRRAVTTPAVAPASDAVFHRYNNTTARRAHQSMVMCETDRVWFVGKNFGETQQTSLFCRYLVGVRDKRTNVLTLQPASVYPLEKTIKSLVHAKSMATSDQSSVGVGWLACVPCSVHDVG</sequence>
<protein>
    <submittedName>
        <fullName evidence="6">Uncharacterized protein</fullName>
    </submittedName>
</protein>
<evidence type="ECO:0000256" key="2">
    <source>
        <dbReference type="ARBA" id="ARBA00009430"/>
    </source>
</evidence>
<evidence type="ECO:0000313" key="7">
    <source>
        <dbReference type="Proteomes" id="UP000278143"/>
    </source>
</evidence>
<dbReference type="Pfam" id="PF06870">
    <property type="entry name" value="RNA_pol_I_A49"/>
    <property type="match status" value="1"/>
</dbReference>
<comment type="subcellular location">
    <subcellularLocation>
        <location evidence="1">Nucleus</location>
        <location evidence="1">Nucleolus</location>
    </subcellularLocation>
</comment>
<dbReference type="GO" id="GO:0003677">
    <property type="term" value="F:DNA binding"/>
    <property type="evidence" value="ECO:0007669"/>
    <property type="project" value="InterPro"/>
</dbReference>
<dbReference type="GO" id="GO:0005730">
    <property type="term" value="C:nucleolus"/>
    <property type="evidence" value="ECO:0007669"/>
    <property type="project" value="UniProtKB-SubCell"/>
</dbReference>
<evidence type="ECO:0000256" key="4">
    <source>
        <dbReference type="ARBA" id="ARBA00023163"/>
    </source>
</evidence>
<dbReference type="GO" id="GO:0006351">
    <property type="term" value="P:DNA-templated transcription"/>
    <property type="evidence" value="ECO:0007669"/>
    <property type="project" value="InterPro"/>
</dbReference>
<keyword evidence="7" id="KW-1185">Reference proteome</keyword>
<dbReference type="EMBL" id="KZ991593">
    <property type="protein sequence ID" value="RKP22844.1"/>
    <property type="molecule type" value="Genomic_DNA"/>
</dbReference>
<evidence type="ECO:0000256" key="3">
    <source>
        <dbReference type="ARBA" id="ARBA00022478"/>
    </source>
</evidence>
<evidence type="ECO:0000256" key="5">
    <source>
        <dbReference type="ARBA" id="ARBA00023242"/>
    </source>
</evidence>
<evidence type="ECO:0000313" key="6">
    <source>
        <dbReference type="EMBL" id="RKP22844.1"/>
    </source>
</evidence>
<organism evidence="6 7">
    <name type="scientific">Syncephalis pseudoplumigaleata</name>
    <dbReference type="NCBI Taxonomy" id="1712513"/>
    <lineage>
        <taxon>Eukaryota</taxon>
        <taxon>Fungi</taxon>
        <taxon>Fungi incertae sedis</taxon>
        <taxon>Zoopagomycota</taxon>
        <taxon>Zoopagomycotina</taxon>
        <taxon>Zoopagomycetes</taxon>
        <taxon>Zoopagales</taxon>
        <taxon>Piptocephalidaceae</taxon>
        <taxon>Syncephalis</taxon>
    </lineage>
</organism>
<name>A0A4P9YSU7_9FUNG</name>
<dbReference type="GO" id="GO:0000428">
    <property type="term" value="C:DNA-directed RNA polymerase complex"/>
    <property type="evidence" value="ECO:0007669"/>
    <property type="project" value="UniProtKB-KW"/>
</dbReference>
<accession>A0A4P9YSU7</accession>
<keyword evidence="3" id="KW-0240">DNA-directed RNA polymerase</keyword>
<comment type="similarity">
    <text evidence="2">Belongs to the eukaryotic RPA49/POLR1E RNA polymerase subunit family.</text>
</comment>